<evidence type="ECO:0000313" key="3">
    <source>
        <dbReference type="Proteomes" id="UP001163046"/>
    </source>
</evidence>
<sequence length="313" mass="36499">MTAFPDGREISALLMFEDFKEFHSCQRFYNFLFPTSGCRKYHVTTEQVQDIRCTNAVNRRLSQFATDSWKNIPDAKRRSDTDNFLKVSSCLQIIGSDTLMVRWICEQENGFQKKARQLGSRLTNDQLVRNGMVAPLAKNESGRYEKLSAMANFGMMGHLILAVYAQKFRIEVSNILEELKRDHQQEEDSKDRENVSAEEDENADILDAAGESMEVEYTEEEIKDREKARLEARLEVNVTTMQKLYRRRNSWRKSAFSQESCELENYEDWNPLSNKRCRRRMCSRNILPSSESTHLPVGFVEQVLKSQRMRACP</sequence>
<proteinExistence type="predicted"/>
<dbReference type="Proteomes" id="UP001163046">
    <property type="component" value="Unassembled WGS sequence"/>
</dbReference>
<dbReference type="EMBL" id="MU826842">
    <property type="protein sequence ID" value="KAJ7371757.1"/>
    <property type="molecule type" value="Genomic_DNA"/>
</dbReference>
<dbReference type="AlphaFoldDB" id="A0A9X0CPZ7"/>
<keyword evidence="3" id="KW-1185">Reference proteome</keyword>
<evidence type="ECO:0000256" key="1">
    <source>
        <dbReference type="SAM" id="MobiDB-lite"/>
    </source>
</evidence>
<gene>
    <name evidence="2" type="ORF">OS493_023095</name>
</gene>
<accession>A0A9X0CPZ7</accession>
<reference evidence="2" key="1">
    <citation type="submission" date="2023-01" db="EMBL/GenBank/DDBJ databases">
        <title>Genome assembly of the deep-sea coral Lophelia pertusa.</title>
        <authorList>
            <person name="Herrera S."/>
            <person name="Cordes E."/>
        </authorList>
    </citation>
    <scope>NUCLEOTIDE SEQUENCE</scope>
    <source>
        <strain evidence="2">USNM1676648</strain>
        <tissue evidence="2">Polyp</tissue>
    </source>
</reference>
<feature type="region of interest" description="Disordered" evidence="1">
    <location>
        <begin position="181"/>
        <end position="201"/>
    </location>
</feature>
<evidence type="ECO:0000313" key="2">
    <source>
        <dbReference type="EMBL" id="KAJ7371757.1"/>
    </source>
</evidence>
<protein>
    <submittedName>
        <fullName evidence="2">Uncharacterized protein</fullName>
    </submittedName>
</protein>
<organism evidence="2 3">
    <name type="scientific">Desmophyllum pertusum</name>
    <dbReference type="NCBI Taxonomy" id="174260"/>
    <lineage>
        <taxon>Eukaryota</taxon>
        <taxon>Metazoa</taxon>
        <taxon>Cnidaria</taxon>
        <taxon>Anthozoa</taxon>
        <taxon>Hexacorallia</taxon>
        <taxon>Scleractinia</taxon>
        <taxon>Caryophylliina</taxon>
        <taxon>Caryophylliidae</taxon>
        <taxon>Desmophyllum</taxon>
    </lineage>
</organism>
<feature type="compositionally biased region" description="Basic and acidic residues" evidence="1">
    <location>
        <begin position="181"/>
        <end position="195"/>
    </location>
</feature>
<comment type="caution">
    <text evidence="2">The sequence shown here is derived from an EMBL/GenBank/DDBJ whole genome shotgun (WGS) entry which is preliminary data.</text>
</comment>
<name>A0A9X0CPZ7_9CNID</name>